<dbReference type="InterPro" id="IPR000515">
    <property type="entry name" value="MetI-like"/>
</dbReference>
<keyword evidence="3" id="KW-1003">Cell membrane</keyword>
<reference evidence="9" key="1">
    <citation type="submission" date="2018-06" db="EMBL/GenBank/DDBJ databases">
        <authorList>
            <person name="Zhirakovskaya E."/>
        </authorList>
    </citation>
    <scope>NUCLEOTIDE SEQUENCE</scope>
</reference>
<evidence type="ECO:0000256" key="6">
    <source>
        <dbReference type="ARBA" id="ARBA00023136"/>
    </source>
</evidence>
<feature type="transmembrane region" description="Helical" evidence="7">
    <location>
        <begin position="12"/>
        <end position="31"/>
    </location>
</feature>
<dbReference type="AlphaFoldDB" id="A0A3B0SX23"/>
<dbReference type="PROSITE" id="PS50928">
    <property type="entry name" value="ABC_TM1"/>
    <property type="match status" value="1"/>
</dbReference>
<proteinExistence type="predicted"/>
<evidence type="ECO:0000256" key="2">
    <source>
        <dbReference type="ARBA" id="ARBA00022448"/>
    </source>
</evidence>
<dbReference type="Gene3D" id="1.10.3720.10">
    <property type="entry name" value="MetI-like"/>
    <property type="match status" value="1"/>
</dbReference>
<sequence length="261" mass="28024">MTNHARLRAIAPPLVVGVGGLALWELVLTVLNPKAFVLPRPSVIAGKVVEQWSTIVTATTNTGFIAVTGLIAGALLGIMVAILVSRFQIVSEAVTPLAVAVNAIPIIALAPIFNFWFGLRSPRSNQGIVVLLVFFPVFVNSVRGLTEVHRGQLDLMESFAASTWETLKEVRIPNALPYLFTSLKIASSLAVIAAIVAEYFGGDQAALGQLIVQQAALSRYSSAWAGVLAGTLMGMALYLVVVVLERWFMPWRVTEIERSGS</sequence>
<name>A0A3B0SX23_9ZZZZ</name>
<evidence type="ECO:0000259" key="8">
    <source>
        <dbReference type="PROSITE" id="PS50928"/>
    </source>
</evidence>
<dbReference type="CDD" id="cd06261">
    <property type="entry name" value="TM_PBP2"/>
    <property type="match status" value="1"/>
</dbReference>
<feature type="transmembrane region" description="Helical" evidence="7">
    <location>
        <begin position="128"/>
        <end position="146"/>
    </location>
</feature>
<dbReference type="Pfam" id="PF00528">
    <property type="entry name" value="BPD_transp_1"/>
    <property type="match status" value="1"/>
</dbReference>
<feature type="domain" description="ABC transmembrane type-1" evidence="8">
    <location>
        <begin position="59"/>
        <end position="245"/>
    </location>
</feature>
<evidence type="ECO:0000256" key="7">
    <source>
        <dbReference type="SAM" id="Phobius"/>
    </source>
</evidence>
<dbReference type="PANTHER" id="PTHR30151">
    <property type="entry name" value="ALKANE SULFONATE ABC TRANSPORTER-RELATED, MEMBRANE SUBUNIT"/>
    <property type="match status" value="1"/>
</dbReference>
<evidence type="ECO:0000256" key="5">
    <source>
        <dbReference type="ARBA" id="ARBA00022989"/>
    </source>
</evidence>
<feature type="transmembrane region" description="Helical" evidence="7">
    <location>
        <begin position="178"/>
        <end position="201"/>
    </location>
</feature>
<feature type="transmembrane region" description="Helical" evidence="7">
    <location>
        <begin position="97"/>
        <end position="116"/>
    </location>
</feature>
<evidence type="ECO:0000313" key="9">
    <source>
        <dbReference type="EMBL" id="VAW06842.1"/>
    </source>
</evidence>
<feature type="transmembrane region" description="Helical" evidence="7">
    <location>
        <begin position="63"/>
        <end position="85"/>
    </location>
</feature>
<keyword evidence="4 7" id="KW-0812">Transmembrane</keyword>
<dbReference type="PANTHER" id="PTHR30151:SF20">
    <property type="entry name" value="ABC TRANSPORTER PERMEASE PROTEIN HI_0355-RELATED"/>
    <property type="match status" value="1"/>
</dbReference>
<evidence type="ECO:0000256" key="3">
    <source>
        <dbReference type="ARBA" id="ARBA00022475"/>
    </source>
</evidence>
<organism evidence="9">
    <name type="scientific">hydrothermal vent metagenome</name>
    <dbReference type="NCBI Taxonomy" id="652676"/>
    <lineage>
        <taxon>unclassified sequences</taxon>
        <taxon>metagenomes</taxon>
        <taxon>ecological metagenomes</taxon>
    </lineage>
</organism>
<dbReference type="SUPFAM" id="SSF161098">
    <property type="entry name" value="MetI-like"/>
    <property type="match status" value="1"/>
</dbReference>
<dbReference type="EMBL" id="UOEK01000371">
    <property type="protein sequence ID" value="VAW06842.1"/>
    <property type="molecule type" value="Genomic_DNA"/>
</dbReference>
<feature type="transmembrane region" description="Helical" evidence="7">
    <location>
        <begin position="221"/>
        <end position="244"/>
    </location>
</feature>
<evidence type="ECO:0000256" key="1">
    <source>
        <dbReference type="ARBA" id="ARBA00004651"/>
    </source>
</evidence>
<accession>A0A3B0SX23</accession>
<keyword evidence="6 7" id="KW-0472">Membrane</keyword>
<protein>
    <submittedName>
        <fullName evidence="9">Pyrimidine ABC transporter, transmembrane component 1</fullName>
    </submittedName>
</protein>
<dbReference type="GO" id="GO:0005886">
    <property type="term" value="C:plasma membrane"/>
    <property type="evidence" value="ECO:0007669"/>
    <property type="project" value="UniProtKB-SubCell"/>
</dbReference>
<dbReference type="InterPro" id="IPR035906">
    <property type="entry name" value="MetI-like_sf"/>
</dbReference>
<dbReference type="GO" id="GO:0055085">
    <property type="term" value="P:transmembrane transport"/>
    <property type="evidence" value="ECO:0007669"/>
    <property type="project" value="InterPro"/>
</dbReference>
<gene>
    <name evidence="9" type="ORF">MNBD_ACTINO02-1196</name>
</gene>
<evidence type="ECO:0000256" key="4">
    <source>
        <dbReference type="ARBA" id="ARBA00022692"/>
    </source>
</evidence>
<keyword evidence="5 7" id="KW-1133">Transmembrane helix</keyword>
<comment type="subcellular location">
    <subcellularLocation>
        <location evidence="1">Cell membrane</location>
        <topology evidence="1">Multi-pass membrane protein</topology>
    </subcellularLocation>
</comment>
<keyword evidence="2" id="KW-0813">Transport</keyword>